<organism evidence="3 4">
    <name type="scientific">Streptomyces asoensis</name>
    <dbReference type="NCBI Taxonomy" id="249586"/>
    <lineage>
        <taxon>Bacteria</taxon>
        <taxon>Bacillati</taxon>
        <taxon>Actinomycetota</taxon>
        <taxon>Actinomycetes</taxon>
        <taxon>Kitasatosporales</taxon>
        <taxon>Streptomycetaceae</taxon>
        <taxon>Streptomyces</taxon>
    </lineage>
</organism>
<keyword evidence="1" id="KW-1133">Transmembrane helix</keyword>
<feature type="transmembrane region" description="Helical" evidence="1">
    <location>
        <begin position="330"/>
        <end position="352"/>
    </location>
</feature>
<gene>
    <name evidence="3" type="ORF">Saso_54200</name>
</gene>
<protein>
    <recommendedName>
        <fullName evidence="2">KAP NTPase domain-containing protein</fullName>
    </recommendedName>
</protein>
<dbReference type="EMBL" id="BNEB01000005">
    <property type="protein sequence ID" value="GHI63770.1"/>
    <property type="molecule type" value="Genomic_DNA"/>
</dbReference>
<feature type="transmembrane region" description="Helical" evidence="1">
    <location>
        <begin position="412"/>
        <end position="433"/>
    </location>
</feature>
<dbReference type="RefSeq" id="WP_189924579.1">
    <property type="nucleotide sequence ID" value="NZ_BMSI01000009.1"/>
</dbReference>
<evidence type="ECO:0000313" key="4">
    <source>
        <dbReference type="Proteomes" id="UP000649259"/>
    </source>
</evidence>
<feature type="transmembrane region" description="Helical" evidence="1">
    <location>
        <begin position="383"/>
        <end position="400"/>
    </location>
</feature>
<dbReference type="InterPro" id="IPR011646">
    <property type="entry name" value="KAP_P-loop"/>
</dbReference>
<proteinExistence type="predicted"/>
<dbReference type="Pfam" id="PF07693">
    <property type="entry name" value="KAP_NTPase"/>
    <property type="match status" value="1"/>
</dbReference>
<accession>A0ABQ3S6M8</accession>
<comment type="caution">
    <text evidence="3">The sequence shown here is derived from an EMBL/GenBank/DDBJ whole genome shotgun (WGS) entry which is preliminary data.</text>
</comment>
<dbReference type="SUPFAM" id="SSF52540">
    <property type="entry name" value="P-loop containing nucleoside triphosphate hydrolases"/>
    <property type="match status" value="1"/>
</dbReference>
<keyword evidence="1" id="KW-0472">Membrane</keyword>
<keyword evidence="1" id="KW-0812">Transmembrane</keyword>
<name>A0ABQ3S6M8_9ACTN</name>
<feature type="transmembrane region" description="Helical" evidence="1">
    <location>
        <begin position="484"/>
        <end position="500"/>
    </location>
</feature>
<feature type="transmembrane region" description="Helical" evidence="1">
    <location>
        <begin position="125"/>
        <end position="143"/>
    </location>
</feature>
<dbReference type="Proteomes" id="UP000649259">
    <property type="component" value="Unassembled WGS sequence"/>
</dbReference>
<feature type="transmembrane region" description="Helical" evidence="1">
    <location>
        <begin position="453"/>
        <end position="472"/>
    </location>
</feature>
<sequence length="918" mass="99768">MRHDGDEDEELRAAGLADDGERAAYARALDACLSSGPVASRLDRRPGAFRSDAARAMRLPENVARVRGAPLYQEPSRRYEKACEGRDEAEERVVRLLPRSAWDPPLIVTVLSGTLTVLLRAAVDGGWPFALGATLAAAGWTLGRPRSRGRVRALLGCAVALTARAARLRAVRSTAAELTRVMAEDVMPSVVHNVVSELLGEDPDCLLVTTEYEGLRAHRDQRHLVGIQATAEVRRKLDALVDGTIAVCGPRGSGKSTLLARCGDEHDLRVAVQAPASYAPLEFLTALFVELCQRHLVDRGNSFPEFRRLSPLRTGLRRLGAAFRARARRLLFGLLALALCAVGLFAAVRGFAEHHVGGVTGTAGEGAERLREVVSAVLDGRRPLLALSAVVLGLLVWKYARPLRSTGLALALRVVLPAAAGRSLAVLVLVTVWSPAPVVAWFEDWRRDEPSVFYPTTAVMTVLLVIAVREAVTPFWEDVRASGSRTAAAVLLVTVAGALTDDRLRHAAFGWDLSQRVALLAAAVALVKASRWKRVPRESSLTARCRDHLYRLQTVQSVTYGASGAPAGGLFGLGSTYGTSFTASPLTMPELVQQLRNTLAEVAEELRSQQRRLVVTIDEVDRLGSTAKALEFLGEVKAVLGVTGVHVVISVSEDVGASFVRRGLPGRDVADSTFDDVVHVWPCSWEESKAVLGRRAPGVPEPFVALAHALAGGLPRDLIRYAREMMSLRESKGEVELRNIAAWLVTRAMRETVDAFRNGIKQGALPSRSTDVVFGATRRLAEFLHADCLCELDRMRLHIGRFARWADGPGAAGLRADLPADVLERLEEAAAYAYFCVTLLDVFAVPGFERRRTQAQVHRPEGSLDRLAVVRGELSLSPHSARRLLDDTRTAWGLPPVSPPDLPEIVETARRTCRHYAE</sequence>
<evidence type="ECO:0000259" key="2">
    <source>
        <dbReference type="Pfam" id="PF07693"/>
    </source>
</evidence>
<evidence type="ECO:0000313" key="3">
    <source>
        <dbReference type="EMBL" id="GHI63770.1"/>
    </source>
</evidence>
<reference evidence="4" key="1">
    <citation type="submission" date="2023-07" db="EMBL/GenBank/DDBJ databases">
        <title>Whole genome shotgun sequence of Streptomyces cacaoi subsp. asoensis NBRC 13813.</title>
        <authorList>
            <person name="Komaki H."/>
            <person name="Tamura T."/>
        </authorList>
    </citation>
    <scope>NUCLEOTIDE SEQUENCE [LARGE SCALE GENOMIC DNA]</scope>
    <source>
        <strain evidence="4">NBRC 13813</strain>
    </source>
</reference>
<dbReference type="GeneID" id="91473240"/>
<feature type="domain" description="KAP NTPase" evidence="2">
    <location>
        <begin position="529"/>
        <end position="661"/>
    </location>
</feature>
<dbReference type="InterPro" id="IPR027417">
    <property type="entry name" value="P-loop_NTPase"/>
</dbReference>
<keyword evidence="4" id="KW-1185">Reference proteome</keyword>
<evidence type="ECO:0000256" key="1">
    <source>
        <dbReference type="SAM" id="Phobius"/>
    </source>
</evidence>